<dbReference type="PROSITE" id="PS51462">
    <property type="entry name" value="NUDIX"/>
    <property type="match status" value="1"/>
</dbReference>
<keyword evidence="7" id="KW-0460">Magnesium</keyword>
<gene>
    <name evidence="11" type="ORF">CcarbDRAFT_3343</name>
</gene>
<dbReference type="PROSITE" id="PS00893">
    <property type="entry name" value="NUDIX_BOX"/>
    <property type="match status" value="1"/>
</dbReference>
<dbReference type="NCBIfam" id="NF001299">
    <property type="entry name" value="PRK00241.1"/>
    <property type="match status" value="1"/>
</dbReference>
<evidence type="ECO:0000256" key="6">
    <source>
        <dbReference type="ARBA" id="ARBA00022801"/>
    </source>
</evidence>
<evidence type="ECO:0000259" key="10">
    <source>
        <dbReference type="PROSITE" id="PS51462"/>
    </source>
</evidence>
<evidence type="ECO:0000256" key="4">
    <source>
        <dbReference type="ARBA" id="ARBA00012381"/>
    </source>
</evidence>
<keyword evidence="6 11" id="KW-0378">Hydrolase</keyword>
<comment type="cofactor">
    <cofactor evidence="2">
        <name>Zn(2+)</name>
        <dbReference type="ChEBI" id="CHEBI:29105"/>
    </cofactor>
</comment>
<dbReference type="Pfam" id="PF00293">
    <property type="entry name" value="NUDIX"/>
    <property type="match status" value="1"/>
</dbReference>
<dbReference type="CDD" id="cd03429">
    <property type="entry name" value="NUDIX_NADH_pyrophosphatase_Nudt13"/>
    <property type="match status" value="1"/>
</dbReference>
<comment type="caution">
    <text evidence="11">The sequence shown here is derived from an EMBL/GenBank/DDBJ whole genome shotgun (WGS) entry which is preliminary data.</text>
</comment>
<dbReference type="GO" id="GO:0019677">
    <property type="term" value="P:NAD+ catabolic process"/>
    <property type="evidence" value="ECO:0007669"/>
    <property type="project" value="TreeGrafter"/>
</dbReference>
<evidence type="ECO:0000256" key="9">
    <source>
        <dbReference type="ARBA" id="ARBA00023679"/>
    </source>
</evidence>
<dbReference type="GO" id="GO:0005829">
    <property type="term" value="C:cytosol"/>
    <property type="evidence" value="ECO:0007669"/>
    <property type="project" value="TreeGrafter"/>
</dbReference>
<dbReference type="GO" id="GO:0006742">
    <property type="term" value="P:NADP+ catabolic process"/>
    <property type="evidence" value="ECO:0007669"/>
    <property type="project" value="TreeGrafter"/>
</dbReference>
<dbReference type="PATRIC" id="fig|536227.13.peg.2083"/>
<dbReference type="eggNOG" id="COG2816">
    <property type="taxonomic scope" value="Bacteria"/>
</dbReference>
<evidence type="ECO:0000256" key="1">
    <source>
        <dbReference type="ARBA" id="ARBA00001946"/>
    </source>
</evidence>
<dbReference type="OrthoDB" id="9787476at2"/>
<keyword evidence="5" id="KW-0479">Metal-binding</keyword>
<dbReference type="InterPro" id="IPR049734">
    <property type="entry name" value="NudC-like_C"/>
</dbReference>
<proteinExistence type="inferred from homology"/>
<dbReference type="GO" id="GO:0035529">
    <property type="term" value="F:NADH pyrophosphatase activity"/>
    <property type="evidence" value="ECO:0007669"/>
    <property type="project" value="TreeGrafter"/>
</dbReference>
<dbReference type="EMBL" id="ACVI01000061">
    <property type="protein sequence ID" value="EET86203.1"/>
    <property type="molecule type" value="Genomic_DNA"/>
</dbReference>
<dbReference type="Gene3D" id="3.90.79.10">
    <property type="entry name" value="Nucleoside Triphosphate Pyrophosphohydrolase"/>
    <property type="match status" value="1"/>
</dbReference>
<organism evidence="11 12">
    <name type="scientific">Clostridium carboxidivorans P7</name>
    <dbReference type="NCBI Taxonomy" id="536227"/>
    <lineage>
        <taxon>Bacteria</taxon>
        <taxon>Bacillati</taxon>
        <taxon>Bacillota</taxon>
        <taxon>Clostridia</taxon>
        <taxon>Eubacteriales</taxon>
        <taxon>Clostridiaceae</taxon>
        <taxon>Clostridium</taxon>
    </lineage>
</organism>
<dbReference type="KEGG" id="cck:Ccar_09955"/>
<protein>
    <recommendedName>
        <fullName evidence="4">NAD(+) diphosphatase</fullName>
        <ecNumber evidence="4">3.6.1.22</ecNumber>
    </recommendedName>
</protein>
<dbReference type="InterPro" id="IPR050241">
    <property type="entry name" value="NAD-cap_RNA_hydrolase_NudC"/>
</dbReference>
<dbReference type="AlphaFoldDB" id="C6PX26"/>
<dbReference type="InterPro" id="IPR015376">
    <property type="entry name" value="Znr_NADH_PPase"/>
</dbReference>
<name>C6PX26_9CLOT</name>
<evidence type="ECO:0000256" key="3">
    <source>
        <dbReference type="ARBA" id="ARBA00009595"/>
    </source>
</evidence>
<keyword evidence="8" id="KW-0520">NAD</keyword>
<dbReference type="InterPro" id="IPR015797">
    <property type="entry name" value="NUDIX_hydrolase-like_dom_sf"/>
</dbReference>
<keyword evidence="12" id="KW-1185">Reference proteome</keyword>
<dbReference type="STRING" id="536227.Ccar_09955"/>
<evidence type="ECO:0000313" key="11">
    <source>
        <dbReference type="EMBL" id="EET86203.1"/>
    </source>
</evidence>
<dbReference type="PANTHER" id="PTHR42904">
    <property type="entry name" value="NUDIX HYDROLASE, NUDC SUBFAMILY"/>
    <property type="match status" value="1"/>
</dbReference>
<dbReference type="Proteomes" id="UP000004198">
    <property type="component" value="Unassembled WGS sequence"/>
</dbReference>
<comment type="cofactor">
    <cofactor evidence="1">
        <name>Mg(2+)</name>
        <dbReference type="ChEBI" id="CHEBI:18420"/>
    </cofactor>
</comment>
<dbReference type="InterPro" id="IPR000086">
    <property type="entry name" value="NUDIX_hydrolase_dom"/>
</dbReference>
<comment type="similarity">
    <text evidence="3">Belongs to the Nudix hydrolase family. NudC subfamily.</text>
</comment>
<dbReference type="InterPro" id="IPR015375">
    <property type="entry name" value="NADH_PPase-like_N"/>
</dbReference>
<dbReference type="InterPro" id="IPR020084">
    <property type="entry name" value="NUDIX_hydrolase_CS"/>
</dbReference>
<dbReference type="SUPFAM" id="SSF55811">
    <property type="entry name" value="Nudix"/>
    <property type="match status" value="2"/>
</dbReference>
<comment type="catalytic activity">
    <reaction evidence="9">
        <text>a 5'-end NAD(+)-phospho-ribonucleoside in mRNA + H2O = a 5'-end phospho-adenosine-phospho-ribonucleoside in mRNA + beta-nicotinamide D-ribonucleotide + 2 H(+)</text>
        <dbReference type="Rhea" id="RHEA:60876"/>
        <dbReference type="Rhea" id="RHEA-COMP:15698"/>
        <dbReference type="Rhea" id="RHEA-COMP:15719"/>
        <dbReference type="ChEBI" id="CHEBI:14649"/>
        <dbReference type="ChEBI" id="CHEBI:15377"/>
        <dbReference type="ChEBI" id="CHEBI:15378"/>
        <dbReference type="ChEBI" id="CHEBI:144029"/>
        <dbReference type="ChEBI" id="CHEBI:144051"/>
    </reaction>
    <physiologicalReaction direction="left-to-right" evidence="9">
        <dbReference type="Rhea" id="RHEA:60877"/>
    </physiologicalReaction>
</comment>
<accession>C6PX26</accession>
<dbReference type="RefSeq" id="WP_007062228.1">
    <property type="nucleotide sequence ID" value="NZ_ACVI01000061.1"/>
</dbReference>
<dbReference type="Gene3D" id="3.90.79.20">
    <property type="match status" value="1"/>
</dbReference>
<evidence type="ECO:0000256" key="7">
    <source>
        <dbReference type="ARBA" id="ARBA00022842"/>
    </source>
</evidence>
<dbReference type="GO" id="GO:0046872">
    <property type="term" value="F:metal ion binding"/>
    <property type="evidence" value="ECO:0007669"/>
    <property type="project" value="UniProtKB-KW"/>
</dbReference>
<evidence type="ECO:0000256" key="2">
    <source>
        <dbReference type="ARBA" id="ARBA00001947"/>
    </source>
</evidence>
<dbReference type="Pfam" id="PF09297">
    <property type="entry name" value="Zn_ribbon_NUD"/>
    <property type="match status" value="1"/>
</dbReference>
<sequence>MKRESIYKRYIPKFQQVIANDDNTYWFIFNSDKLLVKTIDNNEVAIPTAISVEELNIPFTSIHYMGTLNEHNCYAVNTSSIELQDNSMSFKPLKSLYDYLDEDIFLLSGKALQIIKWDETHKYCGRCGSLTDTMEGEYGKVCPKCGFISYPRISPAVITAVIKDGQILMAHNKSFPGNRHSIIAGFVEPGETLEECVRREISEEVGIKVKNIKYFSSQPWPFPNSLMVGFVAEYESGEICVDGKEITKAGWFKELDTIELPSKMSIAREIIDWYREKYCSK</sequence>
<dbReference type="Pfam" id="PF09296">
    <property type="entry name" value="NUDIX-like"/>
    <property type="match status" value="1"/>
</dbReference>
<reference evidence="11 12" key="1">
    <citation type="submission" date="2009-06" db="EMBL/GenBank/DDBJ databases">
        <title>The draft genome of Clostridium carboxidivorans P7.</title>
        <authorList>
            <consortium name="US DOE Joint Genome Institute (JGI-PGF)"/>
            <person name="Lucas S."/>
            <person name="Copeland A."/>
            <person name="Lapidus A."/>
            <person name="Glavina del Rio T."/>
            <person name="Tice H."/>
            <person name="Bruce D."/>
            <person name="Goodwin L."/>
            <person name="Pitluck S."/>
            <person name="Larimer F."/>
            <person name="Land M.L."/>
            <person name="Hauser L."/>
            <person name="Hemme C.L."/>
        </authorList>
    </citation>
    <scope>NUCLEOTIDE SEQUENCE [LARGE SCALE GENOMIC DNA]</scope>
    <source>
        <strain evidence="11 12">P7</strain>
    </source>
</reference>
<evidence type="ECO:0000256" key="8">
    <source>
        <dbReference type="ARBA" id="ARBA00023027"/>
    </source>
</evidence>
<dbReference type="EC" id="3.6.1.22" evidence="4"/>
<evidence type="ECO:0000313" key="12">
    <source>
        <dbReference type="Proteomes" id="UP000004198"/>
    </source>
</evidence>
<feature type="domain" description="Nudix hydrolase" evidence="10">
    <location>
        <begin position="151"/>
        <end position="275"/>
    </location>
</feature>
<dbReference type="PANTHER" id="PTHR42904:SF6">
    <property type="entry name" value="NAD-CAPPED RNA HYDROLASE NUDT12"/>
    <property type="match status" value="1"/>
</dbReference>
<evidence type="ECO:0000256" key="5">
    <source>
        <dbReference type="ARBA" id="ARBA00022723"/>
    </source>
</evidence>